<dbReference type="PROSITE" id="PS50042">
    <property type="entry name" value="CNMP_BINDING_3"/>
    <property type="match status" value="1"/>
</dbReference>
<dbReference type="EMBL" id="CP114014">
    <property type="protein sequence ID" value="XAY07967.1"/>
    <property type="molecule type" value="Genomic_DNA"/>
</dbReference>
<dbReference type="CDD" id="cd00038">
    <property type="entry name" value="CAP_ED"/>
    <property type="match status" value="1"/>
</dbReference>
<keyword evidence="1" id="KW-0805">Transcription regulation</keyword>
<protein>
    <submittedName>
        <fullName evidence="6">CRP-like cAMP-activated global transcriptional regulator</fullName>
    </submittedName>
</protein>
<dbReference type="PROSITE" id="PS51063">
    <property type="entry name" value="HTH_CRP_2"/>
    <property type="match status" value="1"/>
</dbReference>
<evidence type="ECO:0000256" key="1">
    <source>
        <dbReference type="ARBA" id="ARBA00023015"/>
    </source>
</evidence>
<organism evidence="6">
    <name type="scientific">Paraconexibacter sp. AEG42_29</name>
    <dbReference type="NCBI Taxonomy" id="2997339"/>
    <lineage>
        <taxon>Bacteria</taxon>
        <taxon>Bacillati</taxon>
        <taxon>Actinomycetota</taxon>
        <taxon>Thermoleophilia</taxon>
        <taxon>Solirubrobacterales</taxon>
        <taxon>Paraconexibacteraceae</taxon>
        <taxon>Paraconexibacter</taxon>
    </lineage>
</organism>
<gene>
    <name evidence="6" type="primary">crp</name>
    <name evidence="6" type="ORF">DSM112329_04861</name>
</gene>
<proteinExistence type="predicted"/>
<accession>A0AAU7B2R8</accession>
<dbReference type="SMART" id="SM00100">
    <property type="entry name" value="cNMP"/>
    <property type="match status" value="1"/>
</dbReference>
<dbReference type="InterPro" id="IPR036390">
    <property type="entry name" value="WH_DNA-bd_sf"/>
</dbReference>
<keyword evidence="2" id="KW-0238">DNA-binding</keyword>
<dbReference type="Pfam" id="PF00027">
    <property type="entry name" value="cNMP_binding"/>
    <property type="match status" value="1"/>
</dbReference>
<dbReference type="InterPro" id="IPR014710">
    <property type="entry name" value="RmlC-like_jellyroll"/>
</dbReference>
<evidence type="ECO:0000259" key="4">
    <source>
        <dbReference type="PROSITE" id="PS50042"/>
    </source>
</evidence>
<reference evidence="6" key="1">
    <citation type="submission" date="2022-12" db="EMBL/GenBank/DDBJ databases">
        <title>Paraconexibacter alkalitolerans sp. nov. and Baekduia alba sp. nov., isolated from soil and emended description of the genera Paraconexibacter (Chun et al., 2020) and Baekduia (An et al., 2020).</title>
        <authorList>
            <person name="Vieira S."/>
            <person name="Huber K.J."/>
            <person name="Geppert A."/>
            <person name="Wolf J."/>
            <person name="Neumann-Schaal M."/>
            <person name="Muesken M."/>
            <person name="Overmann J."/>
        </authorList>
    </citation>
    <scope>NUCLEOTIDE SEQUENCE</scope>
    <source>
        <strain evidence="6">AEG42_29</strain>
    </source>
</reference>
<dbReference type="SUPFAM" id="SSF51206">
    <property type="entry name" value="cAMP-binding domain-like"/>
    <property type="match status" value="1"/>
</dbReference>
<evidence type="ECO:0000313" key="6">
    <source>
        <dbReference type="EMBL" id="XAY07967.1"/>
    </source>
</evidence>
<dbReference type="SUPFAM" id="SSF46785">
    <property type="entry name" value="Winged helix' DNA-binding domain"/>
    <property type="match status" value="1"/>
</dbReference>
<dbReference type="InterPro" id="IPR036388">
    <property type="entry name" value="WH-like_DNA-bd_sf"/>
</dbReference>
<dbReference type="PANTHER" id="PTHR24567">
    <property type="entry name" value="CRP FAMILY TRANSCRIPTIONAL REGULATORY PROTEIN"/>
    <property type="match status" value="1"/>
</dbReference>
<dbReference type="InterPro" id="IPR000595">
    <property type="entry name" value="cNMP-bd_dom"/>
</dbReference>
<dbReference type="GO" id="GO:0005829">
    <property type="term" value="C:cytosol"/>
    <property type="evidence" value="ECO:0007669"/>
    <property type="project" value="TreeGrafter"/>
</dbReference>
<dbReference type="Pfam" id="PF13545">
    <property type="entry name" value="HTH_Crp_2"/>
    <property type="match status" value="1"/>
</dbReference>
<dbReference type="AlphaFoldDB" id="A0AAU7B2R8"/>
<evidence type="ECO:0000256" key="3">
    <source>
        <dbReference type="ARBA" id="ARBA00023163"/>
    </source>
</evidence>
<feature type="domain" description="HTH crp-type" evidence="5">
    <location>
        <begin position="142"/>
        <end position="215"/>
    </location>
</feature>
<dbReference type="Gene3D" id="1.10.10.10">
    <property type="entry name" value="Winged helix-like DNA-binding domain superfamily/Winged helix DNA-binding domain"/>
    <property type="match status" value="1"/>
</dbReference>
<dbReference type="InterPro" id="IPR050397">
    <property type="entry name" value="Env_Response_Regulators"/>
</dbReference>
<dbReference type="GO" id="GO:0003677">
    <property type="term" value="F:DNA binding"/>
    <property type="evidence" value="ECO:0007669"/>
    <property type="project" value="UniProtKB-KW"/>
</dbReference>
<feature type="domain" description="Cyclic nucleotide-binding" evidence="4">
    <location>
        <begin position="9"/>
        <end position="128"/>
    </location>
</feature>
<dbReference type="SMART" id="SM00419">
    <property type="entry name" value="HTH_CRP"/>
    <property type="match status" value="1"/>
</dbReference>
<name>A0AAU7B2R8_9ACTN</name>
<dbReference type="GO" id="GO:0003700">
    <property type="term" value="F:DNA-binding transcription factor activity"/>
    <property type="evidence" value="ECO:0007669"/>
    <property type="project" value="TreeGrafter"/>
</dbReference>
<keyword evidence="3" id="KW-0804">Transcription</keyword>
<dbReference type="InterPro" id="IPR012318">
    <property type="entry name" value="HTH_CRP"/>
</dbReference>
<dbReference type="KEGG" id="parq:DSM112329_04861"/>
<evidence type="ECO:0000256" key="2">
    <source>
        <dbReference type="ARBA" id="ARBA00023125"/>
    </source>
</evidence>
<evidence type="ECO:0000259" key="5">
    <source>
        <dbReference type="PROSITE" id="PS51063"/>
    </source>
</evidence>
<dbReference type="InterPro" id="IPR018490">
    <property type="entry name" value="cNMP-bd_dom_sf"/>
</dbReference>
<sequence>MRVRPEEFLLSRLSREDADAVRAAGEEKPFAAGAELITPGVSRRELVVIEHGFVKVARRHGEREVVLSVHGPGELMGEIALLDRRDHAASVTALTAGSALHLMAPAFWGLLSELPHLNRSIIGTVTTRLRDAGNQRGEQLAATAIVRVAGRIMWLAERFGVATEDAVRIDIPLTQAELSSWAGVSRETGVRALRQLRDAGWIRLERRRILVTDTAAVHRFVAADVAAPI</sequence>
<dbReference type="RefSeq" id="WP_354699153.1">
    <property type="nucleotide sequence ID" value="NZ_CP114014.1"/>
</dbReference>
<dbReference type="Gene3D" id="2.60.120.10">
    <property type="entry name" value="Jelly Rolls"/>
    <property type="match status" value="1"/>
</dbReference>
<dbReference type="PANTHER" id="PTHR24567:SF68">
    <property type="entry name" value="DNA-BINDING TRANSCRIPTIONAL DUAL REGULATOR CRP"/>
    <property type="match status" value="1"/>
</dbReference>